<dbReference type="Gene3D" id="3.30.1680.10">
    <property type="entry name" value="ligand-binding face of the semaphorins, domain 2"/>
    <property type="match status" value="1"/>
</dbReference>
<dbReference type="InterPro" id="IPR015943">
    <property type="entry name" value="WD40/YVTN_repeat-like_dom_sf"/>
</dbReference>
<keyword evidence="9" id="KW-1185">Reference proteome</keyword>
<dbReference type="Gene3D" id="2.130.10.10">
    <property type="entry name" value="YVTN repeat-like/Quinoprotein amine dehydrogenase"/>
    <property type="match status" value="1"/>
</dbReference>
<dbReference type="EMBL" id="VCGU01000011">
    <property type="protein sequence ID" value="TRY67923.1"/>
    <property type="molecule type" value="Genomic_DNA"/>
</dbReference>
<dbReference type="SUPFAM" id="SSF103575">
    <property type="entry name" value="Plexin repeat"/>
    <property type="match status" value="1"/>
</dbReference>
<feature type="compositionally biased region" description="Polar residues" evidence="5">
    <location>
        <begin position="813"/>
        <end position="822"/>
    </location>
</feature>
<dbReference type="PROSITE" id="PS51004">
    <property type="entry name" value="SEMA"/>
    <property type="match status" value="1"/>
</dbReference>
<feature type="region of interest" description="Disordered" evidence="5">
    <location>
        <begin position="792"/>
        <end position="837"/>
    </location>
</feature>
<evidence type="ECO:0000256" key="1">
    <source>
        <dbReference type="ARBA" id="ARBA00022902"/>
    </source>
</evidence>
<dbReference type="GO" id="GO:0045499">
    <property type="term" value="F:chemorepellent activity"/>
    <property type="evidence" value="ECO:0007669"/>
    <property type="project" value="TreeGrafter"/>
</dbReference>
<organism evidence="8 9">
    <name type="scientific">Tigriopus californicus</name>
    <name type="common">Marine copepod</name>
    <dbReference type="NCBI Taxonomy" id="6832"/>
    <lineage>
        <taxon>Eukaryota</taxon>
        <taxon>Metazoa</taxon>
        <taxon>Ecdysozoa</taxon>
        <taxon>Arthropoda</taxon>
        <taxon>Crustacea</taxon>
        <taxon>Multicrustacea</taxon>
        <taxon>Hexanauplia</taxon>
        <taxon>Copepoda</taxon>
        <taxon>Harpacticoida</taxon>
        <taxon>Harpacticidae</taxon>
        <taxon>Tigriopus</taxon>
    </lineage>
</organism>
<dbReference type="GO" id="GO:0071526">
    <property type="term" value="P:semaphorin-plexin signaling pathway"/>
    <property type="evidence" value="ECO:0007669"/>
    <property type="project" value="TreeGrafter"/>
</dbReference>
<feature type="region of interest" description="Disordered" evidence="5">
    <location>
        <begin position="912"/>
        <end position="960"/>
    </location>
</feature>
<evidence type="ECO:0000256" key="2">
    <source>
        <dbReference type="ARBA" id="ARBA00023157"/>
    </source>
</evidence>
<keyword evidence="3" id="KW-0325">Glycoprotein</keyword>
<feature type="domain" description="Sema" evidence="7">
    <location>
        <begin position="93"/>
        <end position="549"/>
    </location>
</feature>
<evidence type="ECO:0000313" key="8">
    <source>
        <dbReference type="EMBL" id="TRY67923.1"/>
    </source>
</evidence>
<dbReference type="PANTHER" id="PTHR11036:SF127">
    <property type="entry name" value="SEMAPHORIN-1A"/>
    <property type="match status" value="1"/>
</dbReference>
<evidence type="ECO:0000259" key="7">
    <source>
        <dbReference type="PROSITE" id="PS51004"/>
    </source>
</evidence>
<dbReference type="InterPro" id="IPR001627">
    <property type="entry name" value="Semap_dom"/>
</dbReference>
<dbReference type="STRING" id="6832.A0A553NR60"/>
<dbReference type="SUPFAM" id="SSF101912">
    <property type="entry name" value="Sema domain"/>
    <property type="match status" value="1"/>
</dbReference>
<evidence type="ECO:0000256" key="4">
    <source>
        <dbReference type="PROSITE-ProRule" id="PRU00352"/>
    </source>
</evidence>
<name>A0A553NR60_TIGCA</name>
<dbReference type="GO" id="GO:0005886">
    <property type="term" value="C:plasma membrane"/>
    <property type="evidence" value="ECO:0007669"/>
    <property type="project" value="TreeGrafter"/>
</dbReference>
<dbReference type="FunFam" id="2.130.10.10:FF:000346">
    <property type="entry name" value="Sema-1a, isoform D"/>
    <property type="match status" value="1"/>
</dbReference>
<protein>
    <recommendedName>
        <fullName evidence="7">Sema domain-containing protein</fullName>
    </recommendedName>
</protein>
<dbReference type="AlphaFoldDB" id="A0A553NR60"/>
<dbReference type="SMART" id="SM00423">
    <property type="entry name" value="PSI"/>
    <property type="match status" value="1"/>
</dbReference>
<keyword evidence="1" id="KW-0524">Neurogenesis</keyword>
<dbReference type="OrthoDB" id="9988752at2759"/>
<dbReference type="InterPro" id="IPR016201">
    <property type="entry name" value="PSI"/>
</dbReference>
<dbReference type="GO" id="GO:0007411">
    <property type="term" value="P:axon guidance"/>
    <property type="evidence" value="ECO:0007669"/>
    <property type="project" value="TreeGrafter"/>
</dbReference>
<keyword evidence="2" id="KW-1015">Disulfide bond</keyword>
<dbReference type="PANTHER" id="PTHR11036">
    <property type="entry name" value="SEMAPHORIN"/>
    <property type="match status" value="1"/>
</dbReference>
<keyword evidence="6" id="KW-0812">Transmembrane</keyword>
<proteinExistence type="predicted"/>
<keyword evidence="6" id="KW-0472">Membrane</keyword>
<accession>A0A553NR60</accession>
<feature type="transmembrane region" description="Helical" evidence="6">
    <location>
        <begin position="740"/>
        <end position="763"/>
    </location>
</feature>
<evidence type="ECO:0000256" key="5">
    <source>
        <dbReference type="SAM" id="MobiDB-lite"/>
    </source>
</evidence>
<feature type="compositionally biased region" description="Polar residues" evidence="5">
    <location>
        <begin position="941"/>
        <end position="960"/>
    </location>
</feature>
<dbReference type="InterPro" id="IPR027231">
    <property type="entry name" value="Semaphorin"/>
</dbReference>
<sequence>MFSRRTARFHGGLQVENWCVLHFSRAFALICLCALPSIFANLSDVDIPHLSPLHMSSKSNSVDDDNDMVDKTLREPPHPLSDWDPWGEDLKEKLQTDYLEQYADSAEKFLGNQTHKDYFKLLRQDGSTLIIGARNVIYNISLEDLTENVEQRITWNPSSNDVALCLMKGKSEDDCQNYIRVLAHTKDDRLLVCGTNAFNPKCRFYSHNATQVHVDEEFSGRGLCPYDPRHNSTAIYTEDELYSGTVADFSGTDSLILKNQIRTEQYDYKQLNAPDFVNSLEHGDFVYFFFRESAVEYMNCGKVIYSRVGRVCKKDVGGPRNFQNKWTSFLKARLNCSVPGEFPFYFNEIQSTSHVFQGDTLYAAFTTAENSISGSAICSYDLKEINRIFEESPFKNQESIYDNWLPTSKNQVPEPRPGLCSNDSTRMPEHNLNFIKRHSLMDWSVNSKSRGPLFIKTSMGERLTVLDTDPQVEALDGTRYDVIFVGTNRGRVLKLVDLKQDSAKPGPNLIESMQVFPVHIPVRNLMVVRAENKSKLAVLSDHDVNSLPLDRCQFTEVNGCQACVGLQDPYCVWDLTTSSCIDHRSSPTEPKYLLQDVNTGINHRCPAPIPITTEEVTSPPTTTVEELEETTLVPESVTCTCPCEEQSATEQSPIINETTQRILTYFAPFFDDEHDNFIDVDVQHKGTEMPAIEGDLVSHHSDSSAQTHLHFPHLLSIDGPRYEPAQETGYDLPIFSEKTFAISIFLSILTSLSIGFVVGYFLANFWNTQQRSKAFASSSDLYSPTKILHKRISKSNSTASSSSASTQSSNHSGTPPSTTMTEDTPLPSPMSTPPLGVYAHRSVGSLLPEVNEQTSKNLDQTSATYFYHQQRPHLVKSQSTFGINQYHPIHSATINPTLIRKKPDHSSGLLRLNPVGSSNHPTLPRRISLNDPNGMRMIQGSAISTMPRRTQSQSGNHLHI</sequence>
<evidence type="ECO:0000256" key="6">
    <source>
        <dbReference type="SAM" id="Phobius"/>
    </source>
</evidence>
<evidence type="ECO:0000313" key="9">
    <source>
        <dbReference type="Proteomes" id="UP000318571"/>
    </source>
</evidence>
<dbReference type="Proteomes" id="UP000318571">
    <property type="component" value="Chromosome 4"/>
</dbReference>
<comment type="caution">
    <text evidence="8">The sequence shown here is derived from an EMBL/GenBank/DDBJ whole genome shotgun (WGS) entry which is preliminary data.</text>
</comment>
<dbReference type="GO" id="GO:0030335">
    <property type="term" value="P:positive regulation of cell migration"/>
    <property type="evidence" value="ECO:0007669"/>
    <property type="project" value="TreeGrafter"/>
</dbReference>
<dbReference type="SMART" id="SM00630">
    <property type="entry name" value="Sema"/>
    <property type="match status" value="1"/>
</dbReference>
<dbReference type="GO" id="GO:0030215">
    <property type="term" value="F:semaphorin receptor binding"/>
    <property type="evidence" value="ECO:0007669"/>
    <property type="project" value="InterPro"/>
</dbReference>
<keyword evidence="6" id="KW-1133">Transmembrane helix</keyword>
<reference evidence="8 9" key="1">
    <citation type="journal article" date="2018" name="Nat. Ecol. Evol.">
        <title>Genomic signatures of mitonuclear coevolution across populations of Tigriopus californicus.</title>
        <authorList>
            <person name="Barreto F.S."/>
            <person name="Watson E.T."/>
            <person name="Lima T.G."/>
            <person name="Willett C.S."/>
            <person name="Edmands S."/>
            <person name="Li W."/>
            <person name="Burton R.S."/>
        </authorList>
    </citation>
    <scope>NUCLEOTIDE SEQUENCE [LARGE SCALE GENOMIC DNA]</scope>
    <source>
        <strain evidence="8 9">San Diego</strain>
    </source>
</reference>
<dbReference type="Pfam" id="PF01403">
    <property type="entry name" value="Sema"/>
    <property type="match status" value="1"/>
</dbReference>
<dbReference type="InterPro" id="IPR036352">
    <property type="entry name" value="Semap_dom_sf"/>
</dbReference>
<comment type="caution">
    <text evidence="4">Lacks conserved residue(s) required for the propagation of feature annotation.</text>
</comment>
<gene>
    <name evidence="8" type="ORF">TCAL_15816</name>
</gene>
<evidence type="ECO:0000256" key="3">
    <source>
        <dbReference type="ARBA" id="ARBA00023180"/>
    </source>
</evidence>
<feature type="compositionally biased region" description="Low complexity" evidence="5">
    <location>
        <begin position="794"/>
        <end position="812"/>
    </location>
</feature>